<dbReference type="Gene3D" id="3.30.70.1060">
    <property type="entry name" value="Dimeric alpha+beta barrel"/>
    <property type="match status" value="1"/>
</dbReference>
<evidence type="ECO:0008006" key="3">
    <source>
        <dbReference type="Google" id="ProtNLM"/>
    </source>
</evidence>
<organism evidence="1 2">
    <name type="scientific">Adineta steineri</name>
    <dbReference type="NCBI Taxonomy" id="433720"/>
    <lineage>
        <taxon>Eukaryota</taxon>
        <taxon>Metazoa</taxon>
        <taxon>Spiralia</taxon>
        <taxon>Gnathifera</taxon>
        <taxon>Rotifera</taxon>
        <taxon>Eurotatoria</taxon>
        <taxon>Bdelloidea</taxon>
        <taxon>Adinetida</taxon>
        <taxon>Adinetidae</taxon>
        <taxon>Adineta</taxon>
    </lineage>
</organism>
<dbReference type="AlphaFoldDB" id="A0A820LLA5"/>
<sequence length="166" mass="19022">GQNPASAKQLAHRLGELIDQCASQDYQQINLTSSLPKTLITCHVALTNNNSQLLSRLKLAHLEYIQRHQHLIIFSGSTLFTESSNVTQQDSSTMVILLATNDLRQAQNFIEHEPYTASKQIFDITHIKPFKQLLPSGNNQYLLNYHVQQEQLKEQQQQQQQQLPLY</sequence>
<name>A0A820LLA5_9BILA</name>
<comment type="caution">
    <text evidence="1">The sequence shown here is derived from an EMBL/GenBank/DDBJ whole genome shotgun (WGS) entry which is preliminary data.</text>
</comment>
<protein>
    <recommendedName>
        <fullName evidence="3">YCII-related domain-containing protein</fullName>
    </recommendedName>
</protein>
<proteinExistence type="predicted"/>
<evidence type="ECO:0000313" key="2">
    <source>
        <dbReference type="Proteomes" id="UP000663844"/>
    </source>
</evidence>
<evidence type="ECO:0000313" key="1">
    <source>
        <dbReference type="EMBL" id="CAF4358879.1"/>
    </source>
</evidence>
<dbReference type="Proteomes" id="UP000663844">
    <property type="component" value="Unassembled WGS sequence"/>
</dbReference>
<reference evidence="1" key="1">
    <citation type="submission" date="2021-02" db="EMBL/GenBank/DDBJ databases">
        <authorList>
            <person name="Nowell W R."/>
        </authorList>
    </citation>
    <scope>NUCLEOTIDE SEQUENCE</scope>
</reference>
<feature type="non-terminal residue" evidence="1">
    <location>
        <position position="1"/>
    </location>
</feature>
<accession>A0A820LLA5</accession>
<gene>
    <name evidence="1" type="ORF">OXD698_LOCUS49194</name>
</gene>
<dbReference type="EMBL" id="CAJOAZ010021726">
    <property type="protein sequence ID" value="CAF4358879.1"/>
    <property type="molecule type" value="Genomic_DNA"/>
</dbReference>